<feature type="region of interest" description="Disordered" evidence="1">
    <location>
        <begin position="104"/>
        <end position="124"/>
    </location>
</feature>
<evidence type="ECO:0000313" key="3">
    <source>
        <dbReference type="Proteomes" id="UP000218231"/>
    </source>
</evidence>
<sequence length="124" mass="14202">MENLRKQSMPKMYMRVVPSSTRRKTTLSQRRCNFEDHARILAVQLNGLVAKLRTAHNTAEEVDFLTREPVVRVWDIQAELAAMWLSNGLLQVNWRQGEERLKLMSTTRPGTPLGSDAPRLAAED</sequence>
<dbReference type="AlphaFoldDB" id="A0A2A2LDJ6"/>
<protein>
    <submittedName>
        <fullName evidence="2">Uncharacterized protein</fullName>
    </submittedName>
</protein>
<reference evidence="2 3" key="1">
    <citation type="journal article" date="2017" name="Curr. Biol.">
        <title>Genome architecture and evolution of a unichromosomal asexual nematode.</title>
        <authorList>
            <person name="Fradin H."/>
            <person name="Zegar C."/>
            <person name="Gutwein M."/>
            <person name="Lucas J."/>
            <person name="Kovtun M."/>
            <person name="Corcoran D."/>
            <person name="Baugh L.R."/>
            <person name="Kiontke K."/>
            <person name="Gunsalus K."/>
            <person name="Fitch D.H."/>
            <person name="Piano F."/>
        </authorList>
    </citation>
    <scope>NUCLEOTIDE SEQUENCE [LARGE SCALE GENOMIC DNA]</scope>
    <source>
        <strain evidence="2">PF1309</strain>
    </source>
</reference>
<evidence type="ECO:0000256" key="1">
    <source>
        <dbReference type="SAM" id="MobiDB-lite"/>
    </source>
</evidence>
<name>A0A2A2LDJ6_9BILA</name>
<dbReference type="Proteomes" id="UP000218231">
    <property type="component" value="Unassembled WGS sequence"/>
</dbReference>
<dbReference type="EMBL" id="LIAE01006886">
    <property type="protein sequence ID" value="PAV84137.1"/>
    <property type="molecule type" value="Genomic_DNA"/>
</dbReference>
<comment type="caution">
    <text evidence="2">The sequence shown here is derived from an EMBL/GenBank/DDBJ whole genome shotgun (WGS) entry which is preliminary data.</text>
</comment>
<keyword evidence="3" id="KW-1185">Reference proteome</keyword>
<gene>
    <name evidence="2" type="ORF">WR25_23469</name>
</gene>
<accession>A0A2A2LDJ6</accession>
<evidence type="ECO:0000313" key="2">
    <source>
        <dbReference type="EMBL" id="PAV84137.1"/>
    </source>
</evidence>
<organism evidence="2 3">
    <name type="scientific">Diploscapter pachys</name>
    <dbReference type="NCBI Taxonomy" id="2018661"/>
    <lineage>
        <taxon>Eukaryota</taxon>
        <taxon>Metazoa</taxon>
        <taxon>Ecdysozoa</taxon>
        <taxon>Nematoda</taxon>
        <taxon>Chromadorea</taxon>
        <taxon>Rhabditida</taxon>
        <taxon>Rhabditina</taxon>
        <taxon>Rhabditomorpha</taxon>
        <taxon>Rhabditoidea</taxon>
        <taxon>Rhabditidae</taxon>
        <taxon>Diploscapter</taxon>
    </lineage>
</organism>
<proteinExistence type="predicted"/>